<dbReference type="AlphaFoldDB" id="A0A391NY15"/>
<protein>
    <submittedName>
        <fullName evidence="1">Uncharacterized protein</fullName>
    </submittedName>
</protein>
<name>A0A391NY15_9EUKA</name>
<evidence type="ECO:0000313" key="1">
    <source>
        <dbReference type="EMBL" id="GCA63343.1"/>
    </source>
</evidence>
<comment type="caution">
    <text evidence="1">The sequence shown here is derived from an EMBL/GenBank/DDBJ whole genome shotgun (WGS) entry which is preliminary data.</text>
</comment>
<proteinExistence type="predicted"/>
<sequence>MSRSLKYMWCLDIQGRDIGVSWHRQSIPGPAVMGFRNTEVKPVLTSTEDLLLSYAPMAFTLSLRGQVEAEGITYVGMLPETIRNPFTNVDVGPYTCLFRLVRPPGEQVGWVDHLFMYDRVSGEATLAQPLPYPDEVTSACMLNPTTMLVIQRDRALVVELDPELFERFTDAD</sequence>
<organism evidence="1 2">
    <name type="scientific">Kipferlia bialata</name>
    <dbReference type="NCBI Taxonomy" id="797122"/>
    <lineage>
        <taxon>Eukaryota</taxon>
        <taxon>Metamonada</taxon>
        <taxon>Carpediemonas-like organisms</taxon>
        <taxon>Kipferlia</taxon>
    </lineage>
</organism>
<reference evidence="1 2" key="1">
    <citation type="journal article" date="2018" name="PLoS ONE">
        <title>The draft genome of Kipferlia bialata reveals reductive genome evolution in fornicate parasites.</title>
        <authorList>
            <person name="Tanifuji G."/>
            <person name="Takabayashi S."/>
            <person name="Kume K."/>
            <person name="Takagi M."/>
            <person name="Nakayama T."/>
            <person name="Kamikawa R."/>
            <person name="Inagaki Y."/>
            <person name="Hashimoto T."/>
        </authorList>
    </citation>
    <scope>NUCLEOTIDE SEQUENCE [LARGE SCALE GENOMIC DNA]</scope>
    <source>
        <strain evidence="1">NY0173</strain>
    </source>
</reference>
<gene>
    <name evidence="1" type="ORF">KIPB_009382</name>
</gene>
<accession>A0A391NY15</accession>
<dbReference type="Proteomes" id="UP000265618">
    <property type="component" value="Unassembled WGS sequence"/>
</dbReference>
<keyword evidence="2" id="KW-1185">Reference proteome</keyword>
<evidence type="ECO:0000313" key="2">
    <source>
        <dbReference type="Proteomes" id="UP000265618"/>
    </source>
</evidence>
<dbReference type="EMBL" id="BDIP01003172">
    <property type="protein sequence ID" value="GCA63343.1"/>
    <property type="molecule type" value="Genomic_DNA"/>
</dbReference>